<evidence type="ECO:0000259" key="8">
    <source>
        <dbReference type="SMART" id="SM01060"/>
    </source>
</evidence>
<comment type="similarity">
    <text evidence="1">Belongs to the catalase family.</text>
</comment>
<evidence type="ECO:0000256" key="1">
    <source>
        <dbReference type="ARBA" id="ARBA00005329"/>
    </source>
</evidence>
<keyword evidence="2" id="KW-0575">Peroxidase</keyword>
<dbReference type="PIRSF" id="PIRSF038928">
    <property type="entry name" value="Catalase_clade1-3"/>
    <property type="match status" value="1"/>
</dbReference>
<accession>A0ABV9VKU5</accession>
<sequence length="490" mass="56251">MNSQPPTTTTDTGIPVSSDEYSLTVGAGGPNLLQDTYLIEKIAHFSRERVPDRVYHVKGSGAFGYFEVTADVTQWTKAAFLNKIGKRTPILARISTVAGEEGYPDTDRDVRGFALKFYTEEGNYDMVGNNTPVFFVRDPMKFPDFIHSQERMPDNGLRDNNMQWDFWTLSPESAHQVTVLMSDRGTPRTLRHLNGYSSDTYMWQNAGGEKFWVKYHFKTEQGIQNMTDAEARAMKAEDLDYHRRDLWEAIGRQDYPAWRLEMQIMPYEDAADYRFNPFDITKVWPHKDYPAIPIGRMVFNRNPENFFAQVVQAGFEVSNMVPGIGPSPDRMVLGRMFAYGDSQRYRTGPNYGQLPVNRPLGEVHNYNKDGPMRFHHHGNQPVYAPNSYGGPKADAQRYRDPSWFVESAEIMRTAYQAHRDDNDFIQPGMLYRDVMTPTDREHLAGNIAWHLKQGVEHFIQERAINDYWARVDPDLGARVAREIGLTAASR</sequence>
<dbReference type="PRINTS" id="PR00067">
    <property type="entry name" value="CATALASE"/>
</dbReference>
<dbReference type="Pfam" id="PF00199">
    <property type="entry name" value="Catalase"/>
    <property type="match status" value="1"/>
</dbReference>
<evidence type="ECO:0000256" key="7">
    <source>
        <dbReference type="ARBA" id="ARBA00023324"/>
    </source>
</evidence>
<dbReference type="InterPro" id="IPR024711">
    <property type="entry name" value="Catalase_clade1/3"/>
</dbReference>
<keyword evidence="7" id="KW-0376">Hydrogen peroxide</keyword>
<dbReference type="PROSITE" id="PS51402">
    <property type="entry name" value="CATALASE_3"/>
    <property type="match status" value="1"/>
</dbReference>
<comment type="caution">
    <text evidence="9">The sequence shown here is derived from an EMBL/GenBank/DDBJ whole genome shotgun (WGS) entry which is preliminary data.</text>
</comment>
<dbReference type="PROSITE" id="PS00437">
    <property type="entry name" value="CATALASE_1"/>
    <property type="match status" value="1"/>
</dbReference>
<evidence type="ECO:0000313" key="10">
    <source>
        <dbReference type="Proteomes" id="UP001595912"/>
    </source>
</evidence>
<name>A0ABV9VKU5_9ACTN</name>
<dbReference type="PANTHER" id="PTHR11465:SF9">
    <property type="entry name" value="CATALASE"/>
    <property type="match status" value="1"/>
</dbReference>
<dbReference type="RefSeq" id="WP_380112424.1">
    <property type="nucleotide sequence ID" value="NZ_JBHSIU010000001.1"/>
</dbReference>
<dbReference type="Gene3D" id="2.40.180.10">
    <property type="entry name" value="Catalase core domain"/>
    <property type="match status" value="1"/>
</dbReference>
<dbReference type="SUPFAM" id="SSF56634">
    <property type="entry name" value="Heme-dependent catalase-like"/>
    <property type="match status" value="1"/>
</dbReference>
<evidence type="ECO:0000256" key="2">
    <source>
        <dbReference type="ARBA" id="ARBA00022559"/>
    </source>
</evidence>
<proteinExistence type="inferred from homology"/>
<keyword evidence="3" id="KW-0349">Heme</keyword>
<evidence type="ECO:0000256" key="6">
    <source>
        <dbReference type="ARBA" id="ARBA00023004"/>
    </source>
</evidence>
<evidence type="ECO:0000256" key="4">
    <source>
        <dbReference type="ARBA" id="ARBA00022723"/>
    </source>
</evidence>
<reference evidence="10" key="1">
    <citation type="journal article" date="2019" name="Int. J. Syst. Evol. Microbiol.">
        <title>The Global Catalogue of Microorganisms (GCM) 10K type strain sequencing project: providing services to taxonomists for standard genome sequencing and annotation.</title>
        <authorList>
            <consortium name="The Broad Institute Genomics Platform"/>
            <consortium name="The Broad Institute Genome Sequencing Center for Infectious Disease"/>
            <person name="Wu L."/>
            <person name="Ma J."/>
        </authorList>
    </citation>
    <scope>NUCLEOTIDE SEQUENCE [LARGE SCALE GENOMIC DNA]</scope>
    <source>
        <strain evidence="10">CGMCC 4.7152</strain>
    </source>
</reference>
<gene>
    <name evidence="9" type="ORF">ACFPIJ_00095</name>
</gene>
<dbReference type="Pfam" id="PF06628">
    <property type="entry name" value="Catalase-rel"/>
    <property type="match status" value="1"/>
</dbReference>
<dbReference type="InterPro" id="IPR011614">
    <property type="entry name" value="Catalase_core"/>
</dbReference>
<dbReference type="InterPro" id="IPR002226">
    <property type="entry name" value="Catalase_haem_BS"/>
</dbReference>
<dbReference type="Proteomes" id="UP001595912">
    <property type="component" value="Unassembled WGS sequence"/>
</dbReference>
<keyword evidence="10" id="KW-1185">Reference proteome</keyword>
<dbReference type="EMBL" id="JBHSIU010000001">
    <property type="protein sequence ID" value="MFC4996228.1"/>
    <property type="molecule type" value="Genomic_DNA"/>
</dbReference>
<evidence type="ECO:0000313" key="9">
    <source>
        <dbReference type="EMBL" id="MFC4996228.1"/>
    </source>
</evidence>
<dbReference type="InterPro" id="IPR018028">
    <property type="entry name" value="Catalase"/>
</dbReference>
<dbReference type="InterPro" id="IPR020835">
    <property type="entry name" value="Catalase_sf"/>
</dbReference>
<protein>
    <submittedName>
        <fullName evidence="9">Catalase</fullName>
    </submittedName>
</protein>
<organism evidence="9 10">
    <name type="scientific">Dactylosporangium cerinum</name>
    <dbReference type="NCBI Taxonomy" id="1434730"/>
    <lineage>
        <taxon>Bacteria</taxon>
        <taxon>Bacillati</taxon>
        <taxon>Actinomycetota</taxon>
        <taxon>Actinomycetes</taxon>
        <taxon>Micromonosporales</taxon>
        <taxon>Micromonosporaceae</taxon>
        <taxon>Dactylosporangium</taxon>
    </lineage>
</organism>
<dbReference type="SMART" id="SM01060">
    <property type="entry name" value="Catalase"/>
    <property type="match status" value="1"/>
</dbReference>
<feature type="domain" description="Catalase core" evidence="8">
    <location>
        <begin position="9"/>
        <end position="392"/>
    </location>
</feature>
<dbReference type="PANTHER" id="PTHR11465">
    <property type="entry name" value="CATALASE"/>
    <property type="match status" value="1"/>
</dbReference>
<keyword evidence="5" id="KW-0560">Oxidoreductase</keyword>
<evidence type="ECO:0000256" key="5">
    <source>
        <dbReference type="ARBA" id="ARBA00023002"/>
    </source>
</evidence>
<evidence type="ECO:0000256" key="3">
    <source>
        <dbReference type="ARBA" id="ARBA00022617"/>
    </source>
</evidence>
<keyword evidence="4" id="KW-0479">Metal-binding</keyword>
<dbReference type="InterPro" id="IPR010582">
    <property type="entry name" value="Catalase_immune_responsive"/>
</dbReference>
<keyword evidence="6" id="KW-0408">Iron</keyword>